<name>A0AAE0HXV7_9PEZI</name>
<comment type="caution">
    <text evidence="1">The sequence shown here is derived from an EMBL/GenBank/DDBJ whole genome shotgun (WGS) entry which is preliminary data.</text>
</comment>
<dbReference type="Proteomes" id="UP001283341">
    <property type="component" value="Unassembled WGS sequence"/>
</dbReference>
<proteinExistence type="predicted"/>
<keyword evidence="2" id="KW-1185">Reference proteome</keyword>
<dbReference type="EMBL" id="JAUEDM010000006">
    <property type="protein sequence ID" value="KAK3314609.1"/>
    <property type="molecule type" value="Genomic_DNA"/>
</dbReference>
<sequence length="470" mass="53046">MDLMLLAMAARPGEEQQAADSDSPLLALPTCPSCWPNEPGWRMPQGQVAAPSTMTHVVHPVGLSPLETLPGELLTIISGFLHVTAKPILPLVSKTLKHRLGNLVWATVNHLPAHDKANFLNLIERDCDNLVYCLRCKILHPLLVPCRDGWDTYYSPKDYKHDLISHGILKDMTVDPTRTRPYMCEIYGCVQLNMQRNRIRLVANLFSAGKVELCNQLAANLTDHDTQLTSTGDTLASTTCEFRVGGLKTGHHVLMRTRHVVSFLHLTQDQKPTQRTAYFLAQYFENRISPGICCHQGWNNHDDLAWLSRLRDQLPWHAAGHEDRSLDYDACVPLDPNDLSSQTRCMLLHPDCEEAITRCGLPTRGVLKSCRLCYTDYMYDVVQVDGTNGEKRKPALVMTTWKDLGRGCRCTDPIWNSPATSPIRLPLIPDARVRLDAYGYPTNDFSADWLRSQWSGDIYRTFERKASACR</sequence>
<organism evidence="1 2">
    <name type="scientific">Apodospora peruviana</name>
    <dbReference type="NCBI Taxonomy" id="516989"/>
    <lineage>
        <taxon>Eukaryota</taxon>
        <taxon>Fungi</taxon>
        <taxon>Dikarya</taxon>
        <taxon>Ascomycota</taxon>
        <taxon>Pezizomycotina</taxon>
        <taxon>Sordariomycetes</taxon>
        <taxon>Sordariomycetidae</taxon>
        <taxon>Sordariales</taxon>
        <taxon>Lasiosphaeriaceae</taxon>
        <taxon>Apodospora</taxon>
    </lineage>
</organism>
<reference evidence="1" key="1">
    <citation type="journal article" date="2023" name="Mol. Phylogenet. Evol.">
        <title>Genome-scale phylogeny and comparative genomics of the fungal order Sordariales.</title>
        <authorList>
            <person name="Hensen N."/>
            <person name="Bonometti L."/>
            <person name="Westerberg I."/>
            <person name="Brannstrom I.O."/>
            <person name="Guillou S."/>
            <person name="Cros-Aarteil S."/>
            <person name="Calhoun S."/>
            <person name="Haridas S."/>
            <person name="Kuo A."/>
            <person name="Mondo S."/>
            <person name="Pangilinan J."/>
            <person name="Riley R."/>
            <person name="LaButti K."/>
            <person name="Andreopoulos B."/>
            <person name="Lipzen A."/>
            <person name="Chen C."/>
            <person name="Yan M."/>
            <person name="Daum C."/>
            <person name="Ng V."/>
            <person name="Clum A."/>
            <person name="Steindorff A."/>
            <person name="Ohm R.A."/>
            <person name="Martin F."/>
            <person name="Silar P."/>
            <person name="Natvig D.O."/>
            <person name="Lalanne C."/>
            <person name="Gautier V."/>
            <person name="Ament-Velasquez S.L."/>
            <person name="Kruys A."/>
            <person name="Hutchinson M.I."/>
            <person name="Powell A.J."/>
            <person name="Barry K."/>
            <person name="Miller A.N."/>
            <person name="Grigoriev I.V."/>
            <person name="Debuchy R."/>
            <person name="Gladieux P."/>
            <person name="Hiltunen Thoren M."/>
            <person name="Johannesson H."/>
        </authorList>
    </citation>
    <scope>NUCLEOTIDE SEQUENCE</scope>
    <source>
        <strain evidence="1">CBS 118394</strain>
    </source>
</reference>
<evidence type="ECO:0000313" key="2">
    <source>
        <dbReference type="Proteomes" id="UP001283341"/>
    </source>
</evidence>
<accession>A0AAE0HXV7</accession>
<evidence type="ECO:0008006" key="3">
    <source>
        <dbReference type="Google" id="ProtNLM"/>
    </source>
</evidence>
<reference evidence="1" key="2">
    <citation type="submission" date="2023-06" db="EMBL/GenBank/DDBJ databases">
        <authorList>
            <consortium name="Lawrence Berkeley National Laboratory"/>
            <person name="Haridas S."/>
            <person name="Hensen N."/>
            <person name="Bonometti L."/>
            <person name="Westerberg I."/>
            <person name="Brannstrom I.O."/>
            <person name="Guillou S."/>
            <person name="Cros-Aarteil S."/>
            <person name="Calhoun S."/>
            <person name="Kuo A."/>
            <person name="Mondo S."/>
            <person name="Pangilinan J."/>
            <person name="Riley R."/>
            <person name="Labutti K."/>
            <person name="Andreopoulos B."/>
            <person name="Lipzen A."/>
            <person name="Chen C."/>
            <person name="Yanf M."/>
            <person name="Daum C."/>
            <person name="Ng V."/>
            <person name="Clum A."/>
            <person name="Steindorff A."/>
            <person name="Ohm R."/>
            <person name="Martin F."/>
            <person name="Silar P."/>
            <person name="Natvig D."/>
            <person name="Lalanne C."/>
            <person name="Gautier V."/>
            <person name="Ament-Velasquez S.L."/>
            <person name="Kruys A."/>
            <person name="Hutchinson M.I."/>
            <person name="Powell A.J."/>
            <person name="Barry K."/>
            <person name="Miller A.N."/>
            <person name="Grigoriev I.V."/>
            <person name="Debuchy R."/>
            <person name="Gladieux P."/>
            <person name="Thoren M.H."/>
            <person name="Johannesson H."/>
        </authorList>
    </citation>
    <scope>NUCLEOTIDE SEQUENCE</scope>
    <source>
        <strain evidence="1">CBS 118394</strain>
    </source>
</reference>
<dbReference type="AlphaFoldDB" id="A0AAE0HXV7"/>
<protein>
    <recommendedName>
        <fullName evidence="3">F-box domain-containing protein</fullName>
    </recommendedName>
</protein>
<gene>
    <name evidence="1" type="ORF">B0H66DRAFT_563222</name>
</gene>
<evidence type="ECO:0000313" key="1">
    <source>
        <dbReference type="EMBL" id="KAK3314609.1"/>
    </source>
</evidence>